<keyword evidence="2" id="KW-1185">Reference proteome</keyword>
<dbReference type="AlphaFoldDB" id="A0A318I2A7"/>
<proteinExistence type="predicted"/>
<dbReference type="STRING" id="1122991.GCA_000613445_00714"/>
<name>A0A318I2A7_9BACT</name>
<accession>A0A318I2A7</accession>
<evidence type="ECO:0000313" key="2">
    <source>
        <dbReference type="Proteomes" id="UP000248314"/>
    </source>
</evidence>
<dbReference type="EMBL" id="QJJX01000001">
    <property type="protein sequence ID" value="PXX24739.1"/>
    <property type="molecule type" value="Genomic_DNA"/>
</dbReference>
<protein>
    <submittedName>
        <fullName evidence="1">Uncharacterized protein</fullName>
    </submittedName>
</protein>
<organism evidence="1 2">
    <name type="scientific">Hoylesella shahii DSM 15611 = JCM 12083</name>
    <dbReference type="NCBI Taxonomy" id="1122991"/>
    <lineage>
        <taxon>Bacteria</taxon>
        <taxon>Pseudomonadati</taxon>
        <taxon>Bacteroidota</taxon>
        <taxon>Bacteroidia</taxon>
        <taxon>Bacteroidales</taxon>
        <taxon>Prevotellaceae</taxon>
        <taxon>Hoylesella</taxon>
    </lineage>
</organism>
<gene>
    <name evidence="1" type="ORF">EJ73_00003</name>
</gene>
<dbReference type="RefSeq" id="WP_110369865.1">
    <property type="nucleotide sequence ID" value="NZ_QJJX01000001.1"/>
</dbReference>
<reference evidence="1 2" key="1">
    <citation type="submission" date="2018-05" db="EMBL/GenBank/DDBJ databases">
        <title>Genomic Encyclopedia of Type Strains, Phase I: the one thousand microbial genomes (KMG-I) project.</title>
        <authorList>
            <person name="Kyrpides N."/>
        </authorList>
    </citation>
    <scope>NUCLEOTIDE SEQUENCE [LARGE SCALE GENOMIC DNA]</scope>
    <source>
        <strain evidence="1 2">DSM 15611</strain>
    </source>
</reference>
<evidence type="ECO:0000313" key="1">
    <source>
        <dbReference type="EMBL" id="PXX24739.1"/>
    </source>
</evidence>
<dbReference type="Proteomes" id="UP000248314">
    <property type="component" value="Unassembled WGS sequence"/>
</dbReference>
<sequence length="385" mass="40953">MAEARARNRVVFKRIVDGRTLNFVLNPDRSTTQVVSKDPKAFNPDFTQPASPLYITPVLTVSGGGGTNQVKGTCSWYVNGAKINSGQNGYTIETSGQYRLKLAANPTTPTTLIRCEYVYRAEDSGLQTTVSANLTLQQVENAGTVIMAAIDAPSLIFQTVNNEVKNLAFKGRMLRGATDDTTNVEYKWEITGVNGNFYPIIAATAPVGSGLPTGSLFGGVNTQTLTVNSKAVLNVATIRLTVKDVDASSSTYGKTAQAVVSVLDATDPFELNLDLPQGDSMSAGSAGLPLVFSLWQGGKEMSDAFYVGKTIRFWRCTEAGAKDATFAPSAADFAGWTVGNATTAGELSQNFAATKSAKANRTVLIKPVHLLDGQLTAFEAQAEFD</sequence>
<comment type="caution">
    <text evidence="1">The sequence shown here is derived from an EMBL/GenBank/DDBJ whole genome shotgun (WGS) entry which is preliminary data.</text>
</comment>